<gene>
    <name evidence="1" type="ORF">AALO_G00170050</name>
</gene>
<evidence type="ECO:0000313" key="2">
    <source>
        <dbReference type="Proteomes" id="UP000823561"/>
    </source>
</evidence>
<sequence>MYFAGPVSECILFLLLLRNCPEPESHPHAADLDTEDQTSFQCTPTTATGTVKMRGAVLGCLLLVCAVLLLVEQAEGHITFFSPQQMEEMRVTTRVPSVEV</sequence>
<dbReference type="EMBL" id="JADWDJ010000012">
    <property type="protein sequence ID" value="KAG5272856.1"/>
    <property type="molecule type" value="Genomic_DNA"/>
</dbReference>
<dbReference type="AlphaFoldDB" id="A0AAV6GHE2"/>
<comment type="caution">
    <text evidence="1">The sequence shown here is derived from an EMBL/GenBank/DDBJ whole genome shotgun (WGS) entry which is preliminary data.</text>
</comment>
<protein>
    <submittedName>
        <fullName evidence="1">Uncharacterized protein</fullName>
    </submittedName>
</protein>
<reference evidence="1" key="1">
    <citation type="submission" date="2020-10" db="EMBL/GenBank/DDBJ databases">
        <title>Chromosome-scale genome assembly of the Allis shad, Alosa alosa.</title>
        <authorList>
            <person name="Margot Z."/>
            <person name="Christophe K."/>
            <person name="Cabau C."/>
            <person name="Louis A."/>
            <person name="Berthelot C."/>
            <person name="Parey E."/>
            <person name="Roest Crollius H."/>
            <person name="Montfort J."/>
            <person name="Robinson-Rechavi M."/>
            <person name="Bucao C."/>
            <person name="Bouchez O."/>
            <person name="Gislard M."/>
            <person name="Lluch J."/>
            <person name="Milhes M."/>
            <person name="Lampietro C."/>
            <person name="Lopez Roques C."/>
            <person name="Donnadieu C."/>
            <person name="Braasch I."/>
            <person name="Desvignes T."/>
            <person name="Postlethwait J."/>
            <person name="Bobe J."/>
            <person name="Guiguen Y."/>
        </authorList>
    </citation>
    <scope>NUCLEOTIDE SEQUENCE</scope>
    <source>
        <strain evidence="1">M-15738</strain>
        <tissue evidence="1">Blood</tissue>
    </source>
</reference>
<organism evidence="1 2">
    <name type="scientific">Alosa alosa</name>
    <name type="common">allis shad</name>
    <dbReference type="NCBI Taxonomy" id="278164"/>
    <lineage>
        <taxon>Eukaryota</taxon>
        <taxon>Metazoa</taxon>
        <taxon>Chordata</taxon>
        <taxon>Craniata</taxon>
        <taxon>Vertebrata</taxon>
        <taxon>Euteleostomi</taxon>
        <taxon>Actinopterygii</taxon>
        <taxon>Neopterygii</taxon>
        <taxon>Teleostei</taxon>
        <taxon>Clupei</taxon>
        <taxon>Clupeiformes</taxon>
        <taxon>Clupeoidei</taxon>
        <taxon>Clupeidae</taxon>
        <taxon>Alosa</taxon>
    </lineage>
</organism>
<proteinExistence type="predicted"/>
<accession>A0AAV6GHE2</accession>
<keyword evidence="2" id="KW-1185">Reference proteome</keyword>
<dbReference type="Proteomes" id="UP000823561">
    <property type="component" value="Chromosome 12"/>
</dbReference>
<name>A0AAV6GHE2_9TELE</name>
<evidence type="ECO:0000313" key="1">
    <source>
        <dbReference type="EMBL" id="KAG5272856.1"/>
    </source>
</evidence>